<comment type="subcellular location">
    <subcellularLocation>
        <location evidence="1">Membrane</location>
        <topology evidence="1">Multi-pass membrane protein</topology>
    </subcellularLocation>
</comment>
<feature type="transmembrane region" description="Helical" evidence="7">
    <location>
        <begin position="198"/>
        <end position="215"/>
    </location>
</feature>
<keyword evidence="5 7" id="KW-0472">Membrane</keyword>
<feature type="transmembrane region" description="Helical" evidence="7">
    <location>
        <begin position="132"/>
        <end position="154"/>
    </location>
</feature>
<feature type="transmembrane region" description="Helical" evidence="7">
    <location>
        <begin position="166"/>
        <end position="186"/>
    </location>
</feature>
<dbReference type="KEGG" id="hvg:123428541"/>
<keyword evidence="9" id="KW-1185">Reference proteome</keyword>
<feature type="transmembrane region" description="Helical" evidence="7">
    <location>
        <begin position="98"/>
        <end position="120"/>
    </location>
</feature>
<reference evidence="8" key="3">
    <citation type="submission" date="2022-01" db="UniProtKB">
        <authorList>
            <consortium name="EnsemblPlants"/>
        </authorList>
    </citation>
    <scope>IDENTIFICATION</scope>
    <source>
        <strain evidence="8">subsp. vulgare</strain>
    </source>
</reference>
<keyword evidence="3 7" id="KW-0812">Transmembrane</keyword>
<dbReference type="GO" id="GO:0022857">
    <property type="term" value="F:transmembrane transporter activity"/>
    <property type="evidence" value="ECO:0000318"/>
    <property type="project" value="GO_Central"/>
</dbReference>
<keyword evidence="4 7" id="KW-1133">Transmembrane helix</keyword>
<organism evidence="8 9">
    <name type="scientific">Hordeum vulgare subsp. vulgare</name>
    <name type="common">Domesticated barley</name>
    <dbReference type="NCBI Taxonomy" id="112509"/>
    <lineage>
        <taxon>Eukaryota</taxon>
        <taxon>Viridiplantae</taxon>
        <taxon>Streptophyta</taxon>
        <taxon>Embryophyta</taxon>
        <taxon>Tracheophyta</taxon>
        <taxon>Spermatophyta</taxon>
        <taxon>Magnoliopsida</taxon>
        <taxon>Liliopsida</taxon>
        <taxon>Poales</taxon>
        <taxon>Poaceae</taxon>
        <taxon>BOP clade</taxon>
        <taxon>Pooideae</taxon>
        <taxon>Triticodae</taxon>
        <taxon>Triticeae</taxon>
        <taxon>Hordeinae</taxon>
        <taxon>Hordeum</taxon>
    </lineage>
</organism>
<sequence length="594" mass="64289">MWSRTGRDNSIRLSGRRPTHTHTCALTDPQPARPPASLEQRTKPVENRGERQVAAMADAEAPFLQPAEDDEEAAPLAGVSDFRGRPVRRGGSGGWRSALFVCVVEIAGSFAFFGVSSNLITYLTGPLGHSNAAAAAAVNAWSGTACLMPLLGAFVADSWLGRYRSIILACTLYVLGYGMITLVSTLSARDTHSSSRPSSLQVAFFYASLYLIPLAQGADKPCGLAFAADQFDADHPRERASRSSLFNWWYFSMAIGISVAVAAVSYIQENVGWGIGFGMLCAIMFCAFAVFLSGTPTYRMYAPTPGAESPFARLGRSLVALARSSSFFRTTKGCQDEDGTAKSEEARGVLRLLPIWAACLAYGVAYAQIMTLFNKQGRTLDRHVFGGLELPPAALQTMGPASILLFVPIYDRVLVPALGRATGRPSGLTLLQRVGVGMVVSMSAVIVAALVEARRLETAREHGLVDDAGATVPMSWAWLVPQYAMMGVADVLTVVGLQEFFYDQMPRELRSLGLALYFSVMGIGGFISSALISFIDRVTRTGGGDGWFADNLNRAHLDYFYWLLAGLSAAELVLFVWLASSYTYNNNHKRIQQH</sequence>
<dbReference type="Gene3D" id="1.20.1250.20">
    <property type="entry name" value="MFS general substrate transporter like domains"/>
    <property type="match status" value="1"/>
</dbReference>
<feature type="transmembrane region" description="Helical" evidence="7">
    <location>
        <begin position="514"/>
        <end position="535"/>
    </location>
</feature>
<feature type="transmembrane region" description="Helical" evidence="7">
    <location>
        <begin position="247"/>
        <end position="267"/>
    </location>
</feature>
<dbReference type="InterPro" id="IPR036259">
    <property type="entry name" value="MFS_trans_sf"/>
</dbReference>
<dbReference type="FunFam" id="1.20.1250.20:FF:000410">
    <property type="entry name" value="POT family protein"/>
    <property type="match status" value="1"/>
</dbReference>
<evidence type="ECO:0000256" key="5">
    <source>
        <dbReference type="ARBA" id="ARBA00023136"/>
    </source>
</evidence>
<proteinExistence type="inferred from homology"/>
<feature type="transmembrane region" description="Helical" evidence="7">
    <location>
        <begin position="352"/>
        <end position="373"/>
    </location>
</feature>
<reference evidence="9" key="1">
    <citation type="journal article" date="2012" name="Nature">
        <title>A physical, genetic and functional sequence assembly of the barley genome.</title>
        <authorList>
            <consortium name="The International Barley Genome Sequencing Consortium"/>
            <person name="Mayer K.F."/>
            <person name="Waugh R."/>
            <person name="Brown J.W."/>
            <person name="Schulman A."/>
            <person name="Langridge P."/>
            <person name="Platzer M."/>
            <person name="Fincher G.B."/>
            <person name="Muehlbauer G.J."/>
            <person name="Sato K."/>
            <person name="Close T.J."/>
            <person name="Wise R.P."/>
            <person name="Stein N."/>
        </authorList>
    </citation>
    <scope>NUCLEOTIDE SEQUENCE [LARGE SCALE GENOMIC DNA]</scope>
    <source>
        <strain evidence="9">cv. Morex</strain>
    </source>
</reference>
<dbReference type="EnsemblPlants" id="HORVU.MOREX.r3.2HG0216610.1">
    <property type="protein sequence ID" value="HORVU.MOREX.r3.2HG0216610.1"/>
    <property type="gene ID" value="HORVU.MOREX.r3.2HG0216610"/>
</dbReference>
<evidence type="ECO:0000256" key="4">
    <source>
        <dbReference type="ARBA" id="ARBA00022989"/>
    </source>
</evidence>
<dbReference type="RefSeq" id="XP_044968698.1">
    <property type="nucleotide sequence ID" value="XM_045112763.1"/>
</dbReference>
<dbReference type="PANTHER" id="PTHR11654">
    <property type="entry name" value="OLIGOPEPTIDE TRANSPORTER-RELATED"/>
    <property type="match status" value="1"/>
</dbReference>
<feature type="transmembrane region" description="Helical" evidence="7">
    <location>
        <begin position="559"/>
        <end position="580"/>
    </location>
</feature>
<dbReference type="GO" id="GO:0016020">
    <property type="term" value="C:membrane"/>
    <property type="evidence" value="ECO:0000318"/>
    <property type="project" value="GO_Central"/>
</dbReference>
<feature type="transmembrane region" description="Helical" evidence="7">
    <location>
        <begin position="430"/>
        <end position="451"/>
    </location>
</feature>
<gene>
    <name evidence="8" type="primary">LOC123428541</name>
</gene>
<dbReference type="InterPro" id="IPR000109">
    <property type="entry name" value="POT_fam"/>
</dbReference>
<evidence type="ECO:0000256" key="1">
    <source>
        <dbReference type="ARBA" id="ARBA00004141"/>
    </source>
</evidence>
<evidence type="ECO:0000256" key="2">
    <source>
        <dbReference type="ARBA" id="ARBA00005982"/>
    </source>
</evidence>
<feature type="region of interest" description="Disordered" evidence="6">
    <location>
        <begin position="1"/>
        <end position="52"/>
    </location>
</feature>
<evidence type="ECO:0000256" key="3">
    <source>
        <dbReference type="ARBA" id="ARBA00022692"/>
    </source>
</evidence>
<evidence type="ECO:0000313" key="9">
    <source>
        <dbReference type="Proteomes" id="UP000011116"/>
    </source>
</evidence>
<evidence type="ECO:0000256" key="6">
    <source>
        <dbReference type="SAM" id="MobiDB-lite"/>
    </source>
</evidence>
<accession>A0A8I6WLZ2</accession>
<feature type="transmembrane region" description="Helical" evidence="7">
    <location>
        <begin position="273"/>
        <end position="292"/>
    </location>
</feature>
<evidence type="ECO:0000313" key="8">
    <source>
        <dbReference type="EnsemblPlants" id="HORVU.MOREX.r3.2HG0216610.1"/>
    </source>
</evidence>
<feature type="compositionally biased region" description="Basic and acidic residues" evidence="6">
    <location>
        <begin position="40"/>
        <end position="51"/>
    </location>
</feature>
<dbReference type="Pfam" id="PF00854">
    <property type="entry name" value="PTR2"/>
    <property type="match status" value="1"/>
</dbReference>
<dbReference type="Proteomes" id="UP000011116">
    <property type="component" value="Chromosome 2H"/>
</dbReference>
<comment type="similarity">
    <text evidence="2">Belongs to the major facilitator superfamily. Proton-dependent oligopeptide transporter (POT/PTR) (TC 2.A.17) family.</text>
</comment>
<dbReference type="Gramene" id="HORVU.MOREX.r2.2HG0180120.1">
    <property type="protein sequence ID" value="HORVU.MOREX.r2.2HG0180120.1"/>
    <property type="gene ID" value="HORVU.MOREX.r2.2HG0180120"/>
</dbReference>
<dbReference type="GO" id="GO:0055085">
    <property type="term" value="P:transmembrane transport"/>
    <property type="evidence" value="ECO:0000318"/>
    <property type="project" value="GO_Central"/>
</dbReference>
<dbReference type="AlphaFoldDB" id="A0A8I6WLZ2"/>
<evidence type="ECO:0000256" key="7">
    <source>
        <dbReference type="SAM" id="Phobius"/>
    </source>
</evidence>
<reference evidence="8" key="2">
    <citation type="submission" date="2020-10" db="EMBL/GenBank/DDBJ databases">
        <authorList>
            <person name="Scholz U."/>
            <person name="Mascher M."/>
            <person name="Fiebig A."/>
        </authorList>
    </citation>
    <scope>NUCLEOTIDE SEQUENCE [LARGE SCALE GENOMIC DNA]</scope>
    <source>
        <strain evidence="8">cv. Morex</strain>
    </source>
</reference>
<name>A0A8I6WLZ2_HORVV</name>
<protein>
    <submittedName>
        <fullName evidence="8">Uncharacterized protein</fullName>
    </submittedName>
</protein>
<dbReference type="GeneID" id="123428541"/>
<feature type="compositionally biased region" description="Basic and acidic residues" evidence="6">
    <location>
        <begin position="1"/>
        <end position="10"/>
    </location>
</feature>
<dbReference type="SUPFAM" id="SSF103473">
    <property type="entry name" value="MFS general substrate transporter"/>
    <property type="match status" value="1"/>
</dbReference>
<dbReference type="Gramene" id="HORVU.MOREX.r3.2HG0216610.1">
    <property type="protein sequence ID" value="HORVU.MOREX.r3.2HG0216610.1"/>
    <property type="gene ID" value="HORVU.MOREX.r3.2HG0216610"/>
</dbReference>
<dbReference type="OrthoDB" id="8904098at2759"/>
<dbReference type="SMR" id="A0A8I6WLZ2"/>